<dbReference type="FunFam" id="1.10.1040.10:FF:000006">
    <property type="entry name" value="3-hydroxyisobutyrate dehydrogenase"/>
    <property type="match status" value="1"/>
</dbReference>
<dbReference type="Gene3D" id="3.40.50.720">
    <property type="entry name" value="NAD(P)-binding Rossmann-like Domain"/>
    <property type="match status" value="1"/>
</dbReference>
<evidence type="ECO:0000313" key="9">
    <source>
        <dbReference type="EMBL" id="ASJ72890.1"/>
    </source>
</evidence>
<dbReference type="PANTHER" id="PTHR22981:SF7">
    <property type="entry name" value="3-HYDROXYISOBUTYRATE DEHYDROGENASE, MITOCHONDRIAL"/>
    <property type="match status" value="1"/>
</dbReference>
<dbReference type="Pfam" id="PF03446">
    <property type="entry name" value="NAD_binding_2"/>
    <property type="match status" value="1"/>
</dbReference>
<evidence type="ECO:0000256" key="2">
    <source>
        <dbReference type="ARBA" id="ARBA00022456"/>
    </source>
</evidence>
<keyword evidence="4 6" id="KW-0520">NAD</keyword>
<dbReference type="PANTHER" id="PTHR22981">
    <property type="entry name" value="3-HYDROXYISOBUTYRATE DEHYDROGENASE-RELATED"/>
    <property type="match status" value="1"/>
</dbReference>
<accession>A0A2Z2NVR8</accession>
<dbReference type="InterPro" id="IPR006115">
    <property type="entry name" value="6PGDH_NADP-bd"/>
</dbReference>
<evidence type="ECO:0000256" key="4">
    <source>
        <dbReference type="ARBA" id="ARBA00023027"/>
    </source>
</evidence>
<keyword evidence="10" id="KW-1185">Reference proteome</keyword>
<dbReference type="InterPro" id="IPR029154">
    <property type="entry name" value="HIBADH-like_NADP-bd"/>
</dbReference>
<dbReference type="PROSITE" id="PS00895">
    <property type="entry name" value="3_HYDROXYISOBUT_DH"/>
    <property type="match status" value="1"/>
</dbReference>
<dbReference type="GO" id="GO:0050661">
    <property type="term" value="F:NADP binding"/>
    <property type="evidence" value="ECO:0007669"/>
    <property type="project" value="InterPro"/>
</dbReference>
<evidence type="ECO:0000256" key="6">
    <source>
        <dbReference type="RuleBase" id="RU910714"/>
    </source>
</evidence>
<dbReference type="EC" id="1.1.1.31" evidence="6"/>
<dbReference type="InterPro" id="IPR015815">
    <property type="entry name" value="HIBADH-related"/>
</dbReference>
<evidence type="ECO:0000313" key="10">
    <source>
        <dbReference type="Proteomes" id="UP000250079"/>
    </source>
</evidence>
<dbReference type="Proteomes" id="UP000250079">
    <property type="component" value="Chromosome"/>
</dbReference>
<dbReference type="NCBIfam" id="TIGR01692">
    <property type="entry name" value="HIBADH"/>
    <property type="match status" value="1"/>
</dbReference>
<dbReference type="InterPro" id="IPR013328">
    <property type="entry name" value="6PGD_dom2"/>
</dbReference>
<dbReference type="InterPro" id="IPR008927">
    <property type="entry name" value="6-PGluconate_DH-like_C_sf"/>
</dbReference>
<dbReference type="PIRSF" id="PIRSF000103">
    <property type="entry name" value="HIBADH"/>
    <property type="match status" value="1"/>
</dbReference>
<dbReference type="RefSeq" id="WP_088918160.1">
    <property type="nucleotide sequence ID" value="NZ_CP018632.1"/>
</dbReference>
<comment type="pathway">
    <text evidence="6">Amino-acid degradation; L-valine degradation.</text>
</comment>
<comment type="similarity">
    <text evidence="1 6">Belongs to the HIBADH-related family.</text>
</comment>
<proteinExistence type="inferred from homology"/>
<feature type="domain" description="6-phosphogluconate dehydrogenase NADP-binding" evidence="7">
    <location>
        <begin position="2"/>
        <end position="153"/>
    </location>
</feature>
<evidence type="ECO:0000256" key="3">
    <source>
        <dbReference type="ARBA" id="ARBA00023002"/>
    </source>
</evidence>
<dbReference type="InterPro" id="IPR011548">
    <property type="entry name" value="HIBADH"/>
</dbReference>
<dbReference type="AlphaFoldDB" id="A0A2Z2NVR8"/>
<dbReference type="OrthoDB" id="9786703at2"/>
<name>A0A2Z2NVR8_9GAMM</name>
<evidence type="ECO:0000259" key="8">
    <source>
        <dbReference type="Pfam" id="PF14833"/>
    </source>
</evidence>
<dbReference type="InterPro" id="IPR002204">
    <property type="entry name" value="3-OH-isobutyrate_DH-rel_CS"/>
</dbReference>
<dbReference type="InterPro" id="IPR036291">
    <property type="entry name" value="NAD(P)-bd_dom_sf"/>
</dbReference>
<keyword evidence="3 6" id="KW-0560">Oxidoreductase</keyword>
<dbReference type="SUPFAM" id="SSF48179">
    <property type="entry name" value="6-phosphogluconate dehydrogenase C-terminal domain-like"/>
    <property type="match status" value="1"/>
</dbReference>
<dbReference type="KEGG" id="gai:IMCC3135_14025"/>
<organism evidence="9 10">
    <name type="scientific">Granulosicoccus antarcticus IMCC3135</name>
    <dbReference type="NCBI Taxonomy" id="1192854"/>
    <lineage>
        <taxon>Bacteria</taxon>
        <taxon>Pseudomonadati</taxon>
        <taxon>Pseudomonadota</taxon>
        <taxon>Gammaproteobacteria</taxon>
        <taxon>Chromatiales</taxon>
        <taxon>Granulosicoccaceae</taxon>
        <taxon>Granulosicoccus</taxon>
    </lineage>
</organism>
<keyword evidence="2 6" id="KW-0101">Branched-chain amino acid catabolism</keyword>
<sequence length="293" mass="30330">MKIGFIGLGNMGAPMAANLAKAGHEVFGYDTAEVSVEGVTQVCEASQATIDMDAVITMLPDGRILKSVYEQIVPLGKPGALFLDCSTVDMLSSKSAHQQAAEAGLLSVDAPVSGGMGGAIAGTLTFMVGSSAEAFEQVKPLLDIMGKRVVHCGEGGAGQAAKICNNMLLGISMIGTCEAFALGEKLGLDAERLFEVMSTSSGSCWSVNTYCPVPGVGPSSPADNGYKPGFAAELMLKDLRLSQNAAEQVDASTPMGLNATRIYEKFVEREGLGKDFSAMLLALAASTRGQSND</sequence>
<dbReference type="GO" id="GO:0006574">
    <property type="term" value="P:L-valine catabolic process"/>
    <property type="evidence" value="ECO:0007669"/>
    <property type="project" value="UniProtKB-UniPathway"/>
</dbReference>
<dbReference type="GO" id="GO:0008442">
    <property type="term" value="F:3-hydroxyisobutyrate dehydrogenase activity"/>
    <property type="evidence" value="ECO:0007669"/>
    <property type="project" value="UniProtKB-EC"/>
</dbReference>
<gene>
    <name evidence="9" type="primary">mmsB_1</name>
    <name evidence="9" type="ORF">IMCC3135_14025</name>
</gene>
<dbReference type="EMBL" id="CP018632">
    <property type="protein sequence ID" value="ASJ72890.1"/>
    <property type="molecule type" value="Genomic_DNA"/>
</dbReference>
<dbReference type="SUPFAM" id="SSF51735">
    <property type="entry name" value="NAD(P)-binding Rossmann-fold domains"/>
    <property type="match status" value="1"/>
</dbReference>
<feature type="domain" description="3-hydroxyisobutyrate dehydrogenase-like NAD-binding" evidence="8">
    <location>
        <begin position="156"/>
        <end position="281"/>
    </location>
</feature>
<dbReference type="GO" id="GO:0051287">
    <property type="term" value="F:NAD binding"/>
    <property type="evidence" value="ECO:0007669"/>
    <property type="project" value="InterPro"/>
</dbReference>
<dbReference type="Pfam" id="PF14833">
    <property type="entry name" value="NAD_binding_11"/>
    <property type="match status" value="1"/>
</dbReference>
<dbReference type="Gene3D" id="1.10.1040.10">
    <property type="entry name" value="N-(1-d-carboxylethyl)-l-norvaline Dehydrogenase, domain 2"/>
    <property type="match status" value="1"/>
</dbReference>
<reference evidence="9 10" key="1">
    <citation type="submission" date="2016-12" db="EMBL/GenBank/DDBJ databases">
        <authorList>
            <person name="Song W.-J."/>
            <person name="Kurnit D.M."/>
        </authorList>
    </citation>
    <scope>NUCLEOTIDE SEQUENCE [LARGE SCALE GENOMIC DNA]</scope>
    <source>
        <strain evidence="9 10">IMCC3135</strain>
    </source>
</reference>
<dbReference type="UniPathway" id="UPA00362"/>
<feature type="active site" evidence="5">
    <location>
        <position position="162"/>
    </location>
</feature>
<comment type="catalytic activity">
    <reaction evidence="6">
        <text>3-hydroxy-2-methylpropanoate + NAD(+) = 2-methyl-3-oxopropanoate + NADH + H(+)</text>
        <dbReference type="Rhea" id="RHEA:17681"/>
        <dbReference type="ChEBI" id="CHEBI:11805"/>
        <dbReference type="ChEBI" id="CHEBI:15378"/>
        <dbReference type="ChEBI" id="CHEBI:57540"/>
        <dbReference type="ChEBI" id="CHEBI:57700"/>
        <dbReference type="ChEBI" id="CHEBI:57945"/>
        <dbReference type="EC" id="1.1.1.31"/>
    </reaction>
</comment>
<evidence type="ECO:0000256" key="5">
    <source>
        <dbReference type="PIRSR" id="PIRSR000103-1"/>
    </source>
</evidence>
<evidence type="ECO:0000256" key="1">
    <source>
        <dbReference type="ARBA" id="ARBA00009080"/>
    </source>
</evidence>
<evidence type="ECO:0000259" key="7">
    <source>
        <dbReference type="Pfam" id="PF03446"/>
    </source>
</evidence>
<protein>
    <recommendedName>
        <fullName evidence="6">3-hydroxyisobutyrate dehydrogenase</fullName>
        <shortName evidence="6">HIBADH</shortName>
        <ecNumber evidence="6">1.1.1.31</ecNumber>
    </recommendedName>
</protein>